<sequence>MMAGGCINVNAPDKPIVINLNISITQEVVYRLDNKAKAIIQDNPGIF</sequence>
<keyword evidence="2" id="KW-1185">Reference proteome</keyword>
<protein>
    <submittedName>
        <fullName evidence="1">YnbE family lipoprotein</fullName>
    </submittedName>
</protein>
<proteinExistence type="predicted"/>
<gene>
    <name evidence="1" type="ORF">TPR58_18060</name>
</gene>
<reference evidence="1 2" key="1">
    <citation type="submission" date="2024-05" db="EMBL/GenBank/DDBJ databases">
        <title>Sphingomonas sp. HF-S3 16S ribosomal RNA gene Genome sequencing and assembly.</title>
        <authorList>
            <person name="Lee H."/>
        </authorList>
    </citation>
    <scope>NUCLEOTIDE SEQUENCE [LARGE SCALE GENOMIC DNA]</scope>
    <source>
        <strain evidence="1 2">HF-S3</strain>
    </source>
</reference>
<accession>A0ABV0BDG7</accession>
<dbReference type="Proteomes" id="UP001427805">
    <property type="component" value="Unassembled WGS sequence"/>
</dbReference>
<evidence type="ECO:0000313" key="1">
    <source>
        <dbReference type="EMBL" id="MEN3749083.1"/>
    </source>
</evidence>
<name>A0ABV0BDG7_9SPHN</name>
<organism evidence="1 2">
    <name type="scientific">Sphingomonas rustica</name>
    <dbReference type="NCBI Taxonomy" id="3103142"/>
    <lineage>
        <taxon>Bacteria</taxon>
        <taxon>Pseudomonadati</taxon>
        <taxon>Pseudomonadota</taxon>
        <taxon>Alphaproteobacteria</taxon>
        <taxon>Sphingomonadales</taxon>
        <taxon>Sphingomonadaceae</taxon>
        <taxon>Sphingomonas</taxon>
    </lineage>
</organism>
<keyword evidence="1" id="KW-0449">Lipoprotein</keyword>
<evidence type="ECO:0000313" key="2">
    <source>
        <dbReference type="Proteomes" id="UP001427805"/>
    </source>
</evidence>
<dbReference type="InterPro" id="IPR025985">
    <property type="entry name" value="YnbE"/>
</dbReference>
<comment type="caution">
    <text evidence="1">The sequence shown here is derived from an EMBL/GenBank/DDBJ whole genome shotgun (WGS) entry which is preliminary data.</text>
</comment>
<dbReference type="Pfam" id="PF13617">
    <property type="entry name" value="Lipoprotein_19"/>
    <property type="match status" value="1"/>
</dbReference>
<dbReference type="EMBL" id="JBDIZK010000012">
    <property type="protein sequence ID" value="MEN3749083.1"/>
    <property type="molecule type" value="Genomic_DNA"/>
</dbReference>